<evidence type="ECO:0000256" key="2">
    <source>
        <dbReference type="ARBA" id="ARBA00022737"/>
    </source>
</evidence>
<feature type="compositionally biased region" description="Basic and acidic residues" evidence="7">
    <location>
        <begin position="316"/>
        <end position="325"/>
    </location>
</feature>
<keyword evidence="5" id="KW-0804">Transcription</keyword>
<dbReference type="PANTHER" id="PTHR31221">
    <property type="entry name" value="WRKY TRANSCRIPTION FACTOR PROTEIN 1-RELATED"/>
    <property type="match status" value="1"/>
</dbReference>
<dbReference type="OrthoDB" id="5065855at2759"/>
<dbReference type="EMBL" id="JAHUZN010000002">
    <property type="protein sequence ID" value="KAG8500682.1"/>
    <property type="molecule type" value="Genomic_DNA"/>
</dbReference>
<dbReference type="FunFam" id="2.20.25.80:FF:000006">
    <property type="entry name" value="WRKY transcription factor"/>
    <property type="match status" value="1"/>
</dbReference>
<dbReference type="Proteomes" id="UP000701853">
    <property type="component" value="Chromosome 2"/>
</dbReference>
<evidence type="ECO:0000256" key="6">
    <source>
        <dbReference type="ARBA" id="ARBA00023242"/>
    </source>
</evidence>
<dbReference type="Pfam" id="PF03106">
    <property type="entry name" value="WRKY"/>
    <property type="match status" value="2"/>
</dbReference>
<keyword evidence="3" id="KW-0805">Transcription regulation</keyword>
<evidence type="ECO:0000259" key="8">
    <source>
        <dbReference type="PROSITE" id="PS50811"/>
    </source>
</evidence>
<dbReference type="FunFam" id="2.20.25.80:FF:000001">
    <property type="entry name" value="WRKY transcription factor 33"/>
    <property type="match status" value="1"/>
</dbReference>
<accession>A0A8J5ZKH6</accession>
<evidence type="ECO:0000256" key="4">
    <source>
        <dbReference type="ARBA" id="ARBA00023125"/>
    </source>
</evidence>
<evidence type="ECO:0000256" key="3">
    <source>
        <dbReference type="ARBA" id="ARBA00023015"/>
    </source>
</evidence>
<dbReference type="GO" id="GO:0003700">
    <property type="term" value="F:DNA-binding transcription factor activity"/>
    <property type="evidence" value="ECO:0007669"/>
    <property type="project" value="InterPro"/>
</dbReference>
<keyword evidence="4" id="KW-0238">DNA-binding</keyword>
<evidence type="ECO:0000313" key="10">
    <source>
        <dbReference type="Proteomes" id="UP000701853"/>
    </source>
</evidence>
<proteinExistence type="predicted"/>
<evidence type="ECO:0000256" key="1">
    <source>
        <dbReference type="ARBA" id="ARBA00004123"/>
    </source>
</evidence>
<keyword evidence="10" id="KW-1185">Reference proteome</keyword>
<dbReference type="PROSITE" id="PS50811">
    <property type="entry name" value="WRKY"/>
    <property type="match status" value="2"/>
</dbReference>
<feature type="domain" description="WRKY" evidence="8">
    <location>
        <begin position="190"/>
        <end position="248"/>
    </location>
</feature>
<evidence type="ECO:0000256" key="5">
    <source>
        <dbReference type="ARBA" id="ARBA00023163"/>
    </source>
</evidence>
<name>A0A8J5ZKH6_9ROSI</name>
<evidence type="ECO:0000256" key="7">
    <source>
        <dbReference type="SAM" id="MobiDB-lite"/>
    </source>
</evidence>
<comment type="caution">
    <text evidence="9">The sequence shown here is derived from an EMBL/GenBank/DDBJ whole genome shotgun (WGS) entry which is preliminary data.</text>
</comment>
<gene>
    <name evidence="9" type="ORF">CXB51_002820</name>
</gene>
<sequence>MAASSSSAFINMDNNVNQSTSTNTTWPSFSDHNKFSTQVPNFKSFAPSSLPISPSSAFSPTDFLDSPVLFSTSALFSSPTTTGAFGGAQTVNWKNDSNDHQQGIKPKGFDFSFQVPQTQSTLPSTTATTAFQSCSNMVSMEQPAWSLEKAAGEMVQFKPNMQSNTGSQPAGNYTSQYHQTSQYMNNRKVEDGYNWRKYGQKQVKGSENPRSYYKCTYPNCPTKKKVERSLDGQITEIVYKGSHNHPKPQSTRGNRSSSSHSAEISDQSVGTLGNQVGDSFIMQDETSGSIDDDDFDQASSAISNTNGCDDINENEPDAKRWKSENENEGMVGCGSKTVKEPRIVVQTTSDIDILDDGYRWRKYGQKVVKGNPNPRSYYKCTTIGCPVRKHVERASHDLRAVITTYEGKHNHDVPAARGSGYTMNRPSAVTANMPIRPSAVPSQPNNTMYPNSGVSLGMLQNNNNNNTGSFGFSRLGKSIGSSYMSQPHFSDGAFAKDEPRDDSFLDGFLWFSDKTCVRSSHHNNPLEHTIALYCENTNMYALYCDACSANHYHIEPARANELIKIQTTADIASVRKAKKDMLIAEAEESVKALSCPSLILFVNGIAADTDDINKYDITCYI</sequence>
<dbReference type="AlphaFoldDB" id="A0A8J5ZKH6"/>
<dbReference type="Gene3D" id="2.20.25.80">
    <property type="entry name" value="WRKY domain"/>
    <property type="match status" value="2"/>
</dbReference>
<dbReference type="SUPFAM" id="SSF118290">
    <property type="entry name" value="WRKY DNA-binding domain"/>
    <property type="match status" value="2"/>
</dbReference>
<dbReference type="SMART" id="SM00774">
    <property type="entry name" value="WRKY"/>
    <property type="match status" value="2"/>
</dbReference>
<evidence type="ECO:0000313" key="9">
    <source>
        <dbReference type="EMBL" id="KAG8500682.1"/>
    </source>
</evidence>
<protein>
    <recommendedName>
        <fullName evidence="8">WRKY domain-containing protein</fullName>
    </recommendedName>
</protein>
<dbReference type="PANTHER" id="PTHR31221:SF1">
    <property type="entry name" value="WRKY TRANSCRIPTION FACTOR 33-RELATED"/>
    <property type="match status" value="1"/>
</dbReference>
<dbReference type="InterPro" id="IPR036576">
    <property type="entry name" value="WRKY_dom_sf"/>
</dbReference>
<feature type="region of interest" description="Disordered" evidence="7">
    <location>
        <begin position="299"/>
        <end position="334"/>
    </location>
</feature>
<organism evidence="9 10">
    <name type="scientific">Gossypium anomalum</name>
    <dbReference type="NCBI Taxonomy" id="47600"/>
    <lineage>
        <taxon>Eukaryota</taxon>
        <taxon>Viridiplantae</taxon>
        <taxon>Streptophyta</taxon>
        <taxon>Embryophyta</taxon>
        <taxon>Tracheophyta</taxon>
        <taxon>Spermatophyta</taxon>
        <taxon>Magnoliopsida</taxon>
        <taxon>eudicotyledons</taxon>
        <taxon>Gunneridae</taxon>
        <taxon>Pentapetalae</taxon>
        <taxon>rosids</taxon>
        <taxon>malvids</taxon>
        <taxon>Malvales</taxon>
        <taxon>Malvaceae</taxon>
        <taxon>Malvoideae</taxon>
        <taxon>Gossypium</taxon>
    </lineage>
</organism>
<feature type="domain" description="WRKY" evidence="8">
    <location>
        <begin position="349"/>
        <end position="414"/>
    </location>
</feature>
<dbReference type="GO" id="GO:0043565">
    <property type="term" value="F:sequence-specific DNA binding"/>
    <property type="evidence" value="ECO:0007669"/>
    <property type="project" value="InterPro"/>
</dbReference>
<comment type="subcellular location">
    <subcellularLocation>
        <location evidence="1">Nucleus</location>
    </subcellularLocation>
</comment>
<dbReference type="GO" id="GO:0005634">
    <property type="term" value="C:nucleus"/>
    <property type="evidence" value="ECO:0007669"/>
    <property type="project" value="UniProtKB-SubCell"/>
</dbReference>
<dbReference type="InterPro" id="IPR044810">
    <property type="entry name" value="WRKY_plant"/>
</dbReference>
<dbReference type="InterPro" id="IPR003657">
    <property type="entry name" value="WRKY_dom"/>
</dbReference>
<reference evidence="9 10" key="1">
    <citation type="journal article" date="2021" name="bioRxiv">
        <title>The Gossypium anomalum genome as a resource for cotton improvement and evolutionary analysis of hybrid incompatibility.</title>
        <authorList>
            <person name="Grover C.E."/>
            <person name="Yuan D."/>
            <person name="Arick M.A."/>
            <person name="Miller E.R."/>
            <person name="Hu G."/>
            <person name="Peterson D.G."/>
            <person name="Wendel J.F."/>
            <person name="Udall J.A."/>
        </authorList>
    </citation>
    <scope>NUCLEOTIDE SEQUENCE [LARGE SCALE GENOMIC DNA]</scope>
    <source>
        <strain evidence="9">JFW-Udall</strain>
        <tissue evidence="9">Leaf</tissue>
    </source>
</reference>
<feature type="compositionally biased region" description="Polar residues" evidence="7">
    <location>
        <begin position="262"/>
        <end position="274"/>
    </location>
</feature>
<keyword evidence="6" id="KW-0539">Nucleus</keyword>
<feature type="region of interest" description="Disordered" evidence="7">
    <location>
        <begin position="239"/>
        <end position="274"/>
    </location>
</feature>
<keyword evidence="2" id="KW-0677">Repeat</keyword>